<proteinExistence type="predicted"/>
<keyword evidence="4" id="KW-0862">Zinc</keyword>
<organism evidence="7 8">
    <name type="scientific">Merdimmobilis hominis</name>
    <dbReference type="NCBI Taxonomy" id="2897707"/>
    <lineage>
        <taxon>Bacteria</taxon>
        <taxon>Bacillati</taxon>
        <taxon>Bacillota</taxon>
        <taxon>Clostridia</taxon>
        <taxon>Eubacteriales</taxon>
        <taxon>Oscillospiraceae</taxon>
        <taxon>Merdimmobilis</taxon>
    </lineage>
</organism>
<dbReference type="RefSeq" id="WP_204446632.1">
    <property type="nucleotide sequence ID" value="NZ_JACJKY010000011.1"/>
</dbReference>
<keyword evidence="1" id="KW-0645">Protease</keyword>
<dbReference type="EMBL" id="JACJKY010000011">
    <property type="protein sequence ID" value="MBM6921069.1"/>
    <property type="molecule type" value="Genomic_DNA"/>
</dbReference>
<dbReference type="GO" id="GO:0031012">
    <property type="term" value="C:extracellular matrix"/>
    <property type="evidence" value="ECO:0007669"/>
    <property type="project" value="InterPro"/>
</dbReference>
<dbReference type="PROSITE" id="PS51257">
    <property type="entry name" value="PROKAR_LIPOPROTEIN"/>
    <property type="match status" value="1"/>
</dbReference>
<dbReference type="InterPro" id="IPR001818">
    <property type="entry name" value="Pept_M10_metallopeptidase"/>
</dbReference>
<dbReference type="Gene3D" id="3.40.390.10">
    <property type="entry name" value="Collagenase (Catalytic Domain)"/>
    <property type="match status" value="1"/>
</dbReference>
<evidence type="ECO:0000256" key="3">
    <source>
        <dbReference type="ARBA" id="ARBA00022801"/>
    </source>
</evidence>
<dbReference type="Pfam" id="PF00413">
    <property type="entry name" value="Peptidase_M10"/>
    <property type="match status" value="1"/>
</dbReference>
<comment type="caution">
    <text evidence="7">The sequence shown here is derived from an EMBL/GenBank/DDBJ whole genome shotgun (WGS) entry which is preliminary data.</text>
</comment>
<dbReference type="SUPFAM" id="SSF55486">
    <property type="entry name" value="Metalloproteases ('zincins'), catalytic domain"/>
    <property type="match status" value="1"/>
</dbReference>
<sequence>MKKTFLKHLCRCAISVILLLLVSAQAIFACASGRQTDSSTGWTFGFPTNYTHSGTRYMTYYYNNSKGASYATYFDRGKSLWSNKISISRIDSQVSASIHLNVWDNFKMTAYDPDAYAVTVSRSSSPPLLHNTRWEILVNQYKFNTLSEDQRKIVMAHEIGHAYGLGHIGSISQIMYPYKPSSSTMVRSEDLRGMILMTHEHSCSTSTSQNTYERVDNYRHKRRCKTCKSFVYESHTNGYSCTLC</sequence>
<name>A0A939BDG8_9FIRM</name>
<keyword evidence="2" id="KW-0479">Metal-binding</keyword>
<dbReference type="GO" id="GO:0008270">
    <property type="term" value="F:zinc ion binding"/>
    <property type="evidence" value="ECO:0007669"/>
    <property type="project" value="InterPro"/>
</dbReference>
<keyword evidence="3" id="KW-0378">Hydrolase</keyword>
<dbReference type="GO" id="GO:0004222">
    <property type="term" value="F:metalloendopeptidase activity"/>
    <property type="evidence" value="ECO:0007669"/>
    <property type="project" value="InterPro"/>
</dbReference>
<dbReference type="Proteomes" id="UP000774750">
    <property type="component" value="Unassembled WGS sequence"/>
</dbReference>
<dbReference type="AlphaFoldDB" id="A0A939BDG8"/>
<feature type="domain" description="Peptidase M10 metallopeptidase" evidence="6">
    <location>
        <begin position="140"/>
        <end position="193"/>
    </location>
</feature>
<keyword evidence="8" id="KW-1185">Reference proteome</keyword>
<dbReference type="InterPro" id="IPR024079">
    <property type="entry name" value="MetalloPept_cat_dom_sf"/>
</dbReference>
<evidence type="ECO:0000259" key="6">
    <source>
        <dbReference type="Pfam" id="PF00413"/>
    </source>
</evidence>
<keyword evidence="7" id="KW-0482">Metalloprotease</keyword>
<evidence type="ECO:0000313" key="7">
    <source>
        <dbReference type="EMBL" id="MBM6921069.1"/>
    </source>
</evidence>
<evidence type="ECO:0000256" key="4">
    <source>
        <dbReference type="ARBA" id="ARBA00022833"/>
    </source>
</evidence>
<evidence type="ECO:0000256" key="1">
    <source>
        <dbReference type="ARBA" id="ARBA00022670"/>
    </source>
</evidence>
<reference evidence="7" key="1">
    <citation type="submission" date="2020-08" db="EMBL/GenBank/DDBJ databases">
        <authorList>
            <person name="Cejkova D."/>
            <person name="Kubasova T."/>
            <person name="Jahodarova E."/>
            <person name="Rychlik I."/>
        </authorList>
    </citation>
    <scope>NUCLEOTIDE SEQUENCE</scope>
    <source>
        <strain evidence="7">An559</strain>
    </source>
</reference>
<gene>
    <name evidence="7" type="ORF">H6A12_07880</name>
</gene>
<evidence type="ECO:0000256" key="5">
    <source>
        <dbReference type="SAM" id="SignalP"/>
    </source>
</evidence>
<reference evidence="7" key="2">
    <citation type="journal article" date="2021" name="Sci. Rep.">
        <title>The distribution of antibiotic resistance genes in chicken gut microbiota commensals.</title>
        <authorList>
            <person name="Juricova H."/>
            <person name="Matiasovicova J."/>
            <person name="Kubasova T."/>
            <person name="Cejkova D."/>
            <person name="Rychlik I."/>
        </authorList>
    </citation>
    <scope>NUCLEOTIDE SEQUENCE</scope>
    <source>
        <strain evidence="7">An559</strain>
    </source>
</reference>
<protein>
    <submittedName>
        <fullName evidence="7">Matrixin family metalloprotease</fullName>
    </submittedName>
</protein>
<accession>A0A939BDG8</accession>
<evidence type="ECO:0000256" key="2">
    <source>
        <dbReference type="ARBA" id="ARBA00022723"/>
    </source>
</evidence>
<dbReference type="GO" id="GO:0006508">
    <property type="term" value="P:proteolysis"/>
    <property type="evidence" value="ECO:0007669"/>
    <property type="project" value="UniProtKB-KW"/>
</dbReference>
<feature type="chain" id="PRO_5038117685" evidence="5">
    <location>
        <begin position="32"/>
        <end position="244"/>
    </location>
</feature>
<keyword evidence="5" id="KW-0732">Signal</keyword>
<feature type="signal peptide" evidence="5">
    <location>
        <begin position="1"/>
        <end position="31"/>
    </location>
</feature>
<evidence type="ECO:0000313" key="8">
    <source>
        <dbReference type="Proteomes" id="UP000774750"/>
    </source>
</evidence>